<reference evidence="3 4" key="1">
    <citation type="journal article" date="2024" name="Plant J.">
        <title>Genome sequences and population genomics reveal climatic adaptation and genomic divergence between two closely related sweetgum species.</title>
        <authorList>
            <person name="Xu W.Q."/>
            <person name="Ren C.Q."/>
            <person name="Zhang X.Y."/>
            <person name="Comes H.P."/>
            <person name="Liu X.H."/>
            <person name="Li Y.G."/>
            <person name="Kettle C.J."/>
            <person name="Jalonen R."/>
            <person name="Gaisberger H."/>
            <person name="Ma Y.Z."/>
            <person name="Qiu Y.X."/>
        </authorList>
    </citation>
    <scope>NUCLEOTIDE SEQUENCE [LARGE SCALE GENOMIC DNA]</scope>
    <source>
        <strain evidence="3">Hangzhou</strain>
    </source>
</reference>
<keyword evidence="2" id="KW-0812">Transmembrane</keyword>
<name>A0AAP0R8T1_LIQFO</name>
<organism evidence="3 4">
    <name type="scientific">Liquidambar formosana</name>
    <name type="common">Formosan gum</name>
    <dbReference type="NCBI Taxonomy" id="63359"/>
    <lineage>
        <taxon>Eukaryota</taxon>
        <taxon>Viridiplantae</taxon>
        <taxon>Streptophyta</taxon>
        <taxon>Embryophyta</taxon>
        <taxon>Tracheophyta</taxon>
        <taxon>Spermatophyta</taxon>
        <taxon>Magnoliopsida</taxon>
        <taxon>eudicotyledons</taxon>
        <taxon>Gunneridae</taxon>
        <taxon>Pentapetalae</taxon>
        <taxon>Saxifragales</taxon>
        <taxon>Altingiaceae</taxon>
        <taxon>Liquidambar</taxon>
    </lineage>
</organism>
<dbReference type="InterPro" id="IPR002885">
    <property type="entry name" value="PPR_rpt"/>
</dbReference>
<dbReference type="PANTHER" id="PTHR47926">
    <property type="entry name" value="PENTATRICOPEPTIDE REPEAT-CONTAINING PROTEIN"/>
    <property type="match status" value="1"/>
</dbReference>
<dbReference type="GO" id="GO:0009451">
    <property type="term" value="P:RNA modification"/>
    <property type="evidence" value="ECO:0007669"/>
    <property type="project" value="InterPro"/>
</dbReference>
<dbReference type="AlphaFoldDB" id="A0AAP0R8T1"/>
<evidence type="ECO:0000256" key="2">
    <source>
        <dbReference type="SAM" id="Phobius"/>
    </source>
</evidence>
<sequence>MQFRHPIEANSIPNDRNRLDRRWVRLESPRRLLRHFRVAKSRVLHQDFVTMPETQMCFQWNVAIRGYTESENPKEAVLLYKGMLQSGGSRPDNYTYPLLFKACARLSLIDLGHEILGHVLKLGFDLDIFVHNAVIYMLVSCGELEMAQKDNWNLLNLYLVFLISGITFSLTLNLAVEIELSGDAVA</sequence>
<protein>
    <recommendedName>
        <fullName evidence="5">Pentatricopeptide repeat-containing protein</fullName>
    </recommendedName>
</protein>
<dbReference type="Gene3D" id="1.25.40.10">
    <property type="entry name" value="Tetratricopeptide repeat domain"/>
    <property type="match status" value="1"/>
</dbReference>
<accession>A0AAP0R8T1</accession>
<keyword evidence="2" id="KW-0472">Membrane</keyword>
<dbReference type="EMBL" id="JBBPBK010000012">
    <property type="protein sequence ID" value="KAK9273059.1"/>
    <property type="molecule type" value="Genomic_DNA"/>
</dbReference>
<gene>
    <name evidence="3" type="ORF">L1049_017866</name>
</gene>
<evidence type="ECO:0008006" key="5">
    <source>
        <dbReference type="Google" id="ProtNLM"/>
    </source>
</evidence>
<evidence type="ECO:0000256" key="1">
    <source>
        <dbReference type="ARBA" id="ARBA00022737"/>
    </source>
</evidence>
<dbReference type="InterPro" id="IPR046960">
    <property type="entry name" value="PPR_At4g14850-like_plant"/>
</dbReference>
<evidence type="ECO:0000313" key="3">
    <source>
        <dbReference type="EMBL" id="KAK9273059.1"/>
    </source>
</evidence>
<dbReference type="NCBIfam" id="TIGR00756">
    <property type="entry name" value="PPR"/>
    <property type="match status" value="1"/>
</dbReference>
<comment type="caution">
    <text evidence="3">The sequence shown here is derived from an EMBL/GenBank/DDBJ whole genome shotgun (WGS) entry which is preliminary data.</text>
</comment>
<dbReference type="Proteomes" id="UP001415857">
    <property type="component" value="Unassembled WGS sequence"/>
</dbReference>
<proteinExistence type="predicted"/>
<evidence type="ECO:0000313" key="4">
    <source>
        <dbReference type="Proteomes" id="UP001415857"/>
    </source>
</evidence>
<keyword evidence="4" id="KW-1185">Reference proteome</keyword>
<feature type="transmembrane region" description="Helical" evidence="2">
    <location>
        <begin position="155"/>
        <end position="176"/>
    </location>
</feature>
<keyword evidence="2" id="KW-1133">Transmembrane helix</keyword>
<dbReference type="GO" id="GO:0003723">
    <property type="term" value="F:RNA binding"/>
    <property type="evidence" value="ECO:0007669"/>
    <property type="project" value="InterPro"/>
</dbReference>
<dbReference type="Pfam" id="PF13041">
    <property type="entry name" value="PPR_2"/>
    <property type="match status" value="1"/>
</dbReference>
<keyword evidence="1" id="KW-0677">Repeat</keyword>
<dbReference type="InterPro" id="IPR011990">
    <property type="entry name" value="TPR-like_helical_dom_sf"/>
</dbReference>